<feature type="domain" description="DUF4395" evidence="2">
    <location>
        <begin position="51"/>
        <end position="187"/>
    </location>
</feature>
<dbReference type="AlphaFoldDB" id="A0A941DDN1"/>
<keyword evidence="1" id="KW-1133">Transmembrane helix</keyword>
<feature type="transmembrane region" description="Helical" evidence="1">
    <location>
        <begin position="156"/>
        <end position="180"/>
    </location>
</feature>
<dbReference type="InterPro" id="IPR025508">
    <property type="entry name" value="DUF4395"/>
</dbReference>
<accession>A0A941DDN1</accession>
<feature type="transmembrane region" description="Helical" evidence="1">
    <location>
        <begin position="66"/>
        <end position="88"/>
    </location>
</feature>
<evidence type="ECO:0000259" key="2">
    <source>
        <dbReference type="Pfam" id="PF14340"/>
    </source>
</evidence>
<reference evidence="3 4" key="1">
    <citation type="submission" date="2021-04" db="EMBL/GenBank/DDBJ databases">
        <title>novel species isolated from subtropical streams in China.</title>
        <authorList>
            <person name="Lu H."/>
        </authorList>
    </citation>
    <scope>NUCLEOTIDE SEQUENCE [LARGE SCALE GENOMIC DNA]</scope>
    <source>
        <strain evidence="3 4">BYS107W</strain>
    </source>
</reference>
<name>A0A941DDN1_9BURK</name>
<dbReference type="EMBL" id="JAGSPM010000001">
    <property type="protein sequence ID" value="MBR7745545.1"/>
    <property type="molecule type" value="Genomic_DNA"/>
</dbReference>
<protein>
    <submittedName>
        <fullName evidence="3">DUF4395 domain-containing protein</fullName>
    </submittedName>
</protein>
<feature type="transmembrane region" description="Helical" evidence="1">
    <location>
        <begin position="133"/>
        <end position="150"/>
    </location>
</feature>
<gene>
    <name evidence="3" type="ORF">KDM92_03060</name>
</gene>
<sequence length="204" mass="23081">MIKHFYTEAQYGYQKQLVKYAGRIYDLDSFNKDPHLANAIAEAEYLRQGVVDERAVRASAGLTMMAAIWVFCLAFFYGMFLPITLFATYSFFDFVLRVFVGVQYSPSMVVSAWISQRVLNMQPEWVSAMPKRFAWTIGVILSGTVAFLFWTGKNGLSTQLICAVCVLFTWMESAFAYCAGCHIYKLLNFKSEACNGASCEVTLK</sequence>
<keyword evidence="1" id="KW-0472">Membrane</keyword>
<feature type="transmembrane region" description="Helical" evidence="1">
    <location>
        <begin position="94"/>
        <end position="113"/>
    </location>
</feature>
<evidence type="ECO:0000313" key="3">
    <source>
        <dbReference type="EMBL" id="MBR7745545.1"/>
    </source>
</evidence>
<organism evidence="3 4">
    <name type="scientific">Undibacterium baiyunense</name>
    <dbReference type="NCBI Taxonomy" id="2828731"/>
    <lineage>
        <taxon>Bacteria</taxon>
        <taxon>Pseudomonadati</taxon>
        <taxon>Pseudomonadota</taxon>
        <taxon>Betaproteobacteria</taxon>
        <taxon>Burkholderiales</taxon>
        <taxon>Oxalobacteraceae</taxon>
        <taxon>Undibacterium</taxon>
    </lineage>
</organism>
<comment type="caution">
    <text evidence="3">The sequence shown here is derived from an EMBL/GenBank/DDBJ whole genome shotgun (WGS) entry which is preliminary data.</text>
</comment>
<dbReference type="Pfam" id="PF14340">
    <property type="entry name" value="DUF4395"/>
    <property type="match status" value="1"/>
</dbReference>
<evidence type="ECO:0000313" key="4">
    <source>
        <dbReference type="Proteomes" id="UP000680158"/>
    </source>
</evidence>
<evidence type="ECO:0000256" key="1">
    <source>
        <dbReference type="SAM" id="Phobius"/>
    </source>
</evidence>
<keyword evidence="1" id="KW-0812">Transmembrane</keyword>
<dbReference type="Proteomes" id="UP000680158">
    <property type="component" value="Unassembled WGS sequence"/>
</dbReference>
<proteinExistence type="predicted"/>
<dbReference type="RefSeq" id="WP_212682921.1">
    <property type="nucleotide sequence ID" value="NZ_JAGSPM010000001.1"/>
</dbReference>
<keyword evidence="4" id="KW-1185">Reference proteome</keyword>